<gene>
    <name evidence="1" type="ORF">PLEPLA_LOCUS34744</name>
</gene>
<keyword evidence="2" id="KW-1185">Reference proteome</keyword>
<reference evidence="1" key="1">
    <citation type="submission" date="2020-03" db="EMBL/GenBank/DDBJ databases">
        <authorList>
            <person name="Weist P."/>
        </authorList>
    </citation>
    <scope>NUCLEOTIDE SEQUENCE</scope>
</reference>
<comment type="caution">
    <text evidence="1">The sequence shown here is derived from an EMBL/GenBank/DDBJ whole genome shotgun (WGS) entry which is preliminary data.</text>
</comment>
<protein>
    <submittedName>
        <fullName evidence="1">Uncharacterized protein</fullName>
    </submittedName>
</protein>
<evidence type="ECO:0000313" key="2">
    <source>
        <dbReference type="Proteomes" id="UP001153269"/>
    </source>
</evidence>
<organism evidence="1 2">
    <name type="scientific">Pleuronectes platessa</name>
    <name type="common">European plaice</name>
    <dbReference type="NCBI Taxonomy" id="8262"/>
    <lineage>
        <taxon>Eukaryota</taxon>
        <taxon>Metazoa</taxon>
        <taxon>Chordata</taxon>
        <taxon>Craniata</taxon>
        <taxon>Vertebrata</taxon>
        <taxon>Euteleostomi</taxon>
        <taxon>Actinopterygii</taxon>
        <taxon>Neopterygii</taxon>
        <taxon>Teleostei</taxon>
        <taxon>Neoteleostei</taxon>
        <taxon>Acanthomorphata</taxon>
        <taxon>Carangaria</taxon>
        <taxon>Pleuronectiformes</taxon>
        <taxon>Pleuronectoidei</taxon>
        <taxon>Pleuronectidae</taxon>
        <taxon>Pleuronectes</taxon>
    </lineage>
</organism>
<dbReference type="AlphaFoldDB" id="A0A9N7VEH8"/>
<evidence type="ECO:0000313" key="1">
    <source>
        <dbReference type="EMBL" id="CAB1447046.1"/>
    </source>
</evidence>
<sequence length="176" mass="19995">MTFYTFVLRLFARSLTMKLQGHYGSFRIQDVLAEFLDSSRNLRDALRCFVTRHRPESTQAAGCLLSVIVWQGHSKVDCVSPSEAATELVFEEPVPNCCLVHNEDALPAFLAAGAAKQNGGRDCVKRMNGTSSQECWESVLIMDETAVWDWFFKHKFGGRFTWRDTIDLGVSLWEKH</sequence>
<accession>A0A9N7VEH8</accession>
<dbReference type="Proteomes" id="UP001153269">
    <property type="component" value="Unassembled WGS sequence"/>
</dbReference>
<proteinExistence type="predicted"/>
<name>A0A9N7VEH8_PLEPL</name>
<dbReference type="EMBL" id="CADEAL010003935">
    <property type="protein sequence ID" value="CAB1447046.1"/>
    <property type="molecule type" value="Genomic_DNA"/>
</dbReference>